<evidence type="ECO:0000313" key="2">
    <source>
        <dbReference type="EMBL" id="GAA0545820.1"/>
    </source>
</evidence>
<evidence type="ECO:0000313" key="3">
    <source>
        <dbReference type="Proteomes" id="UP001501169"/>
    </source>
</evidence>
<gene>
    <name evidence="2" type="ORF">GCM10009098_11750</name>
</gene>
<protein>
    <submittedName>
        <fullName evidence="2">Beta-ketoacyl synthase chain length factor</fullName>
    </submittedName>
</protein>
<comment type="caution">
    <text evidence="2">The sequence shown here is derived from an EMBL/GenBank/DDBJ whole genome shotgun (WGS) entry which is preliminary data.</text>
</comment>
<dbReference type="RefSeq" id="WP_226766177.1">
    <property type="nucleotide sequence ID" value="NZ_BAAAEO010000002.1"/>
</dbReference>
<accession>A0ABP3NJW3</accession>
<dbReference type="EMBL" id="BAAAEO010000002">
    <property type="protein sequence ID" value="GAA0545820.1"/>
    <property type="molecule type" value="Genomic_DNA"/>
</dbReference>
<feature type="domain" description="Beta-ketoacyl synthase-like N-terminal" evidence="1">
    <location>
        <begin position="8"/>
        <end position="225"/>
    </location>
</feature>
<reference evidence="3" key="1">
    <citation type="journal article" date="2019" name="Int. J. Syst. Evol. Microbiol.">
        <title>The Global Catalogue of Microorganisms (GCM) 10K type strain sequencing project: providing services to taxonomists for standard genome sequencing and annotation.</title>
        <authorList>
            <consortium name="The Broad Institute Genomics Platform"/>
            <consortium name="The Broad Institute Genome Sequencing Center for Infectious Disease"/>
            <person name="Wu L."/>
            <person name="Ma J."/>
        </authorList>
    </citation>
    <scope>NUCLEOTIDE SEQUENCE [LARGE SCALE GENOMIC DNA]</scope>
    <source>
        <strain evidence="3">JCM 14331</strain>
    </source>
</reference>
<proteinExistence type="predicted"/>
<dbReference type="InterPro" id="IPR014030">
    <property type="entry name" value="Ketoacyl_synth_N"/>
</dbReference>
<organism evidence="2 3">
    <name type="scientific">Rheinheimera aquimaris</name>
    <dbReference type="NCBI Taxonomy" id="412437"/>
    <lineage>
        <taxon>Bacteria</taxon>
        <taxon>Pseudomonadati</taxon>
        <taxon>Pseudomonadota</taxon>
        <taxon>Gammaproteobacteria</taxon>
        <taxon>Chromatiales</taxon>
        <taxon>Chromatiaceae</taxon>
        <taxon>Rheinheimera</taxon>
    </lineage>
</organism>
<name>A0ABP3NJW3_9GAMM</name>
<dbReference type="Pfam" id="PF13723">
    <property type="entry name" value="Ketoacyl-synt_2"/>
    <property type="match status" value="1"/>
</dbReference>
<dbReference type="Proteomes" id="UP001501169">
    <property type="component" value="Unassembled WGS sequence"/>
</dbReference>
<keyword evidence="3" id="KW-1185">Reference proteome</keyword>
<evidence type="ECO:0000259" key="1">
    <source>
        <dbReference type="Pfam" id="PF13723"/>
    </source>
</evidence>
<sequence>MELFIKSWAMWMPPKHNDDTSLFPELKQVPAITRRRLSKLTKLAFDVALQAAEQQCDEPLPTIFASRHGDLHKTLMLLQQLGNGEELSPSQFALSVHNAISGQFSIYSQNQADSNAIAAGADSLHYAVLDAAARFRAEPKLSQQLIVYADEAIPEPYQAFCQDPSTSVALALLLHRTQGQPVHFTLCADNDSEAEPDQAIKLLPFLQQQSQQLTLSGNKRRWQWQRV</sequence>